<dbReference type="InterPro" id="IPR046953">
    <property type="entry name" value="Spore_GerAC-like_C"/>
</dbReference>
<feature type="domain" description="Spore germination GerAC-like C-terminal" evidence="8">
    <location>
        <begin position="205"/>
        <end position="361"/>
    </location>
</feature>
<dbReference type="InterPro" id="IPR038501">
    <property type="entry name" value="Spore_GerAC_C_sf"/>
</dbReference>
<evidence type="ECO:0000256" key="5">
    <source>
        <dbReference type="ARBA" id="ARBA00023136"/>
    </source>
</evidence>
<evidence type="ECO:0000259" key="8">
    <source>
        <dbReference type="Pfam" id="PF05504"/>
    </source>
</evidence>
<keyword evidence="11" id="KW-1185">Reference proteome</keyword>
<evidence type="ECO:0000256" key="7">
    <source>
        <dbReference type="ARBA" id="ARBA00023288"/>
    </source>
</evidence>
<evidence type="ECO:0000313" key="11">
    <source>
        <dbReference type="Proteomes" id="UP000253490"/>
    </source>
</evidence>
<proteinExistence type="inferred from homology"/>
<dbReference type="InterPro" id="IPR008844">
    <property type="entry name" value="Spore_GerAC-like"/>
</dbReference>
<keyword evidence="3" id="KW-0309">Germination</keyword>
<protein>
    <submittedName>
        <fullName evidence="10">Ger(X)C family germination protein</fullName>
    </submittedName>
</protein>
<dbReference type="EMBL" id="QNRX01000006">
    <property type="protein sequence ID" value="RBP65928.1"/>
    <property type="molecule type" value="Genomic_DNA"/>
</dbReference>
<dbReference type="PANTHER" id="PTHR35789">
    <property type="entry name" value="SPORE GERMINATION PROTEIN B3"/>
    <property type="match status" value="1"/>
</dbReference>
<name>A0A366IB80_9FIRM</name>
<evidence type="ECO:0000256" key="1">
    <source>
        <dbReference type="ARBA" id="ARBA00004635"/>
    </source>
</evidence>
<gene>
    <name evidence="10" type="ORF">DES36_10638</name>
</gene>
<sequence>MKKRLLYIMLTFSLVFSGCYGYKDMNKVNFVASGLIDEDESGNVILYSEVFSGDRGATTQGATSKRIVLEGRGATINQAFYTMQRSSTYPMAYDVMKALIFTERLAKHGLTDHLDTILRNQRPTIKIFAFILEGDPVEFLSTRLQDEEFIGIFLEDMMVMQKDQQEILPIRLNEFYNERIQSGRISLIPTVALCQEPEEKRITTTGAAILKEDKMVGKLDTKELAVYQSMINNIKESNLTIENPEDRGHLISLLILKNKAKQDIEYDGEKVILKMQIDLLTSIMGIEGNTKIMDKEKEIVEAASKEVEKRGKELFYKFQEQNIDLFHIGTDLSRKYPNVHVPNILENAEIELDVRVKIESSQNITDFQR</sequence>
<evidence type="ECO:0000256" key="4">
    <source>
        <dbReference type="ARBA" id="ARBA00022729"/>
    </source>
</evidence>
<dbReference type="NCBIfam" id="TIGR02887">
    <property type="entry name" value="spore_ger_x_C"/>
    <property type="match status" value="1"/>
</dbReference>
<comment type="subcellular location">
    <subcellularLocation>
        <location evidence="1">Membrane</location>
        <topology evidence="1">Lipid-anchor</topology>
    </subcellularLocation>
</comment>
<comment type="caution">
    <text evidence="10">The sequence shown here is derived from an EMBL/GenBank/DDBJ whole genome shotgun (WGS) entry which is preliminary data.</text>
</comment>
<keyword evidence="6" id="KW-0564">Palmitate</keyword>
<dbReference type="PANTHER" id="PTHR35789:SF1">
    <property type="entry name" value="SPORE GERMINATION PROTEIN B3"/>
    <property type="match status" value="1"/>
</dbReference>
<comment type="similarity">
    <text evidence="2">Belongs to the GerABKC lipoprotein family.</text>
</comment>
<dbReference type="GO" id="GO:0009847">
    <property type="term" value="P:spore germination"/>
    <property type="evidence" value="ECO:0007669"/>
    <property type="project" value="InterPro"/>
</dbReference>
<keyword evidence="5" id="KW-0472">Membrane</keyword>
<dbReference type="Pfam" id="PF05504">
    <property type="entry name" value="Spore_GerAC"/>
    <property type="match status" value="1"/>
</dbReference>
<evidence type="ECO:0000256" key="2">
    <source>
        <dbReference type="ARBA" id="ARBA00007886"/>
    </source>
</evidence>
<feature type="domain" description="Spore germination protein N-terminal" evidence="9">
    <location>
        <begin position="22"/>
        <end position="191"/>
    </location>
</feature>
<dbReference type="Pfam" id="PF25198">
    <property type="entry name" value="Spore_GerAC_N"/>
    <property type="match status" value="1"/>
</dbReference>
<evidence type="ECO:0000259" key="9">
    <source>
        <dbReference type="Pfam" id="PF25198"/>
    </source>
</evidence>
<organism evidence="10 11">
    <name type="scientific">Alkalibaculum bacchi</name>
    <dbReference type="NCBI Taxonomy" id="645887"/>
    <lineage>
        <taxon>Bacteria</taxon>
        <taxon>Bacillati</taxon>
        <taxon>Bacillota</taxon>
        <taxon>Clostridia</taxon>
        <taxon>Eubacteriales</taxon>
        <taxon>Eubacteriaceae</taxon>
        <taxon>Alkalibaculum</taxon>
    </lineage>
</organism>
<dbReference type="RefSeq" id="WP_113920265.1">
    <property type="nucleotide sequence ID" value="NZ_QNRX01000006.1"/>
</dbReference>
<reference evidence="10 11" key="1">
    <citation type="submission" date="2018-06" db="EMBL/GenBank/DDBJ databases">
        <title>Genomic Encyclopedia of Type Strains, Phase IV (KMG-IV): sequencing the most valuable type-strain genomes for metagenomic binning, comparative biology and taxonomic classification.</title>
        <authorList>
            <person name="Goeker M."/>
        </authorList>
    </citation>
    <scope>NUCLEOTIDE SEQUENCE [LARGE SCALE GENOMIC DNA]</scope>
    <source>
        <strain evidence="10 11">DSM 22112</strain>
    </source>
</reference>
<evidence type="ECO:0000256" key="3">
    <source>
        <dbReference type="ARBA" id="ARBA00022544"/>
    </source>
</evidence>
<dbReference type="Proteomes" id="UP000253490">
    <property type="component" value="Unassembled WGS sequence"/>
</dbReference>
<dbReference type="InterPro" id="IPR057336">
    <property type="entry name" value="GerAC_N"/>
</dbReference>
<evidence type="ECO:0000313" key="10">
    <source>
        <dbReference type="EMBL" id="RBP65928.1"/>
    </source>
</evidence>
<keyword evidence="7" id="KW-0449">Lipoprotein</keyword>
<dbReference type="AlphaFoldDB" id="A0A366IB80"/>
<dbReference type="PROSITE" id="PS51257">
    <property type="entry name" value="PROKAR_LIPOPROTEIN"/>
    <property type="match status" value="1"/>
</dbReference>
<accession>A0A366IB80</accession>
<dbReference type="OrthoDB" id="1880153at2"/>
<dbReference type="GO" id="GO:0016020">
    <property type="term" value="C:membrane"/>
    <property type="evidence" value="ECO:0007669"/>
    <property type="project" value="UniProtKB-SubCell"/>
</dbReference>
<keyword evidence="4" id="KW-0732">Signal</keyword>
<dbReference type="Gene3D" id="3.30.300.210">
    <property type="entry name" value="Nutrient germinant receptor protein C, domain 3"/>
    <property type="match status" value="1"/>
</dbReference>
<evidence type="ECO:0000256" key="6">
    <source>
        <dbReference type="ARBA" id="ARBA00023139"/>
    </source>
</evidence>